<proteinExistence type="predicted"/>
<name>A0A4C1V527_EUMVA</name>
<reference evidence="1 2" key="1">
    <citation type="journal article" date="2019" name="Commun. Biol.">
        <title>The bagworm genome reveals a unique fibroin gene that provides high tensile strength.</title>
        <authorList>
            <person name="Kono N."/>
            <person name="Nakamura H."/>
            <person name="Ohtoshi R."/>
            <person name="Tomita M."/>
            <person name="Numata K."/>
            <person name="Arakawa K."/>
        </authorList>
    </citation>
    <scope>NUCLEOTIDE SEQUENCE [LARGE SCALE GENOMIC DNA]</scope>
</reference>
<evidence type="ECO:0000313" key="1">
    <source>
        <dbReference type="EMBL" id="GBP33891.1"/>
    </source>
</evidence>
<sequence>MDNRNPTGVTCALPAFQIKTRSFPEHPFLKFGRNTADGKSYRSPTVFCRKLRMKRMVVDRTPAIKTVLMLFPPSGMVMEISDGNEYGHIAITLSYAYRYLLHTLTEFEDRQYLLSETDQGPSVEEYPQARYTGFFGGSLSFDHHSHDWEAFKVQLTQFCVANGVTDENDKISGVGALSHYGAHRRHNASGVKSGST</sequence>
<comment type="caution">
    <text evidence="1">The sequence shown here is derived from an EMBL/GenBank/DDBJ whole genome shotgun (WGS) entry which is preliminary data.</text>
</comment>
<dbReference type="AlphaFoldDB" id="A0A4C1V527"/>
<organism evidence="1 2">
    <name type="scientific">Eumeta variegata</name>
    <name type="common">Bagworm moth</name>
    <name type="synonym">Eumeta japonica</name>
    <dbReference type="NCBI Taxonomy" id="151549"/>
    <lineage>
        <taxon>Eukaryota</taxon>
        <taxon>Metazoa</taxon>
        <taxon>Ecdysozoa</taxon>
        <taxon>Arthropoda</taxon>
        <taxon>Hexapoda</taxon>
        <taxon>Insecta</taxon>
        <taxon>Pterygota</taxon>
        <taxon>Neoptera</taxon>
        <taxon>Endopterygota</taxon>
        <taxon>Lepidoptera</taxon>
        <taxon>Glossata</taxon>
        <taxon>Ditrysia</taxon>
        <taxon>Tineoidea</taxon>
        <taxon>Psychidae</taxon>
        <taxon>Oiketicinae</taxon>
        <taxon>Eumeta</taxon>
    </lineage>
</organism>
<protein>
    <submittedName>
        <fullName evidence="1">Uncharacterized protein</fullName>
    </submittedName>
</protein>
<dbReference type="EMBL" id="BGZK01000280">
    <property type="protein sequence ID" value="GBP33891.1"/>
    <property type="molecule type" value="Genomic_DNA"/>
</dbReference>
<dbReference type="OrthoDB" id="6772952at2759"/>
<accession>A0A4C1V527</accession>
<evidence type="ECO:0000313" key="2">
    <source>
        <dbReference type="Proteomes" id="UP000299102"/>
    </source>
</evidence>
<keyword evidence="2" id="KW-1185">Reference proteome</keyword>
<dbReference type="Proteomes" id="UP000299102">
    <property type="component" value="Unassembled WGS sequence"/>
</dbReference>
<gene>
    <name evidence="1" type="ORF">EVAR_21002_1</name>
</gene>